<accession>A0ABP8VA21</accession>
<sequence length="97" mass="10931">MYERYEENDARVNVEQSVEALCKHAGAARVLALAQERFLADVEDHYEESHIGALTEEVLRLAEEAKIRGDQVMGLGRQVSEMMDEIARLRTLLSGKA</sequence>
<name>A0ABP8VA21_9GAMM</name>
<evidence type="ECO:0000313" key="2">
    <source>
        <dbReference type="Proteomes" id="UP001500604"/>
    </source>
</evidence>
<comment type="caution">
    <text evidence="1">The sequence shown here is derived from an EMBL/GenBank/DDBJ whole genome shotgun (WGS) entry which is preliminary data.</text>
</comment>
<proteinExistence type="predicted"/>
<dbReference type="Proteomes" id="UP001500604">
    <property type="component" value="Unassembled WGS sequence"/>
</dbReference>
<dbReference type="RefSeq" id="WP_345199154.1">
    <property type="nucleotide sequence ID" value="NZ_BAABFL010000477.1"/>
</dbReference>
<organism evidence="1 2">
    <name type="scientific">Kistimonas scapharcae</name>
    <dbReference type="NCBI Taxonomy" id="1036133"/>
    <lineage>
        <taxon>Bacteria</taxon>
        <taxon>Pseudomonadati</taxon>
        <taxon>Pseudomonadota</taxon>
        <taxon>Gammaproteobacteria</taxon>
        <taxon>Oceanospirillales</taxon>
        <taxon>Endozoicomonadaceae</taxon>
        <taxon>Kistimonas</taxon>
    </lineage>
</organism>
<reference evidence="2" key="1">
    <citation type="journal article" date="2019" name="Int. J. Syst. Evol. Microbiol.">
        <title>The Global Catalogue of Microorganisms (GCM) 10K type strain sequencing project: providing services to taxonomists for standard genome sequencing and annotation.</title>
        <authorList>
            <consortium name="The Broad Institute Genomics Platform"/>
            <consortium name="The Broad Institute Genome Sequencing Center for Infectious Disease"/>
            <person name="Wu L."/>
            <person name="Ma J."/>
        </authorList>
    </citation>
    <scope>NUCLEOTIDE SEQUENCE [LARGE SCALE GENOMIC DNA]</scope>
    <source>
        <strain evidence="2">JCM 17805</strain>
    </source>
</reference>
<gene>
    <name evidence="1" type="ORF">GCM10023116_48450</name>
</gene>
<protein>
    <submittedName>
        <fullName evidence="1">Uncharacterized protein</fullName>
    </submittedName>
</protein>
<evidence type="ECO:0000313" key="1">
    <source>
        <dbReference type="EMBL" id="GAA4652561.1"/>
    </source>
</evidence>
<keyword evidence="2" id="KW-1185">Reference proteome</keyword>
<dbReference type="EMBL" id="BAABFL010000477">
    <property type="protein sequence ID" value="GAA4652561.1"/>
    <property type="molecule type" value="Genomic_DNA"/>
</dbReference>